<dbReference type="Gramene" id="TVU22476">
    <property type="protein sequence ID" value="TVU22476"/>
    <property type="gene ID" value="EJB05_32174"/>
</dbReference>
<proteinExistence type="predicted"/>
<dbReference type="Proteomes" id="UP000324897">
    <property type="component" value="Unassembled WGS sequence"/>
</dbReference>
<dbReference type="GO" id="GO:0009408">
    <property type="term" value="P:response to heat"/>
    <property type="evidence" value="ECO:0007669"/>
    <property type="project" value="InterPro"/>
</dbReference>
<sequence length="181" mass="20202">MSTFTAHTLLSRPVRHSAGGASLRCPKPAVVSLPYYTPAGKKTPRSICRYVDPRSIDHPSNIPSAALVNPVPTTTAQWKIKEEDEKVELTFFAMGERVTPSDFQVAITGEVLEIKKQPVDKNDDVSFHVRLLVPEVYNKDKITVMLYSRNLDVSIPKVPKSQLKPDGSGKPFYRVLNVEKK</sequence>
<reference evidence="2 3" key="1">
    <citation type="journal article" date="2019" name="Sci. Rep.">
        <title>A high-quality genome of Eragrostis curvula grass provides insights into Poaceae evolution and supports new strategies to enhance forage quality.</title>
        <authorList>
            <person name="Carballo J."/>
            <person name="Santos B.A.C.M."/>
            <person name="Zappacosta D."/>
            <person name="Garbus I."/>
            <person name="Selva J.P."/>
            <person name="Gallo C.A."/>
            <person name="Diaz A."/>
            <person name="Albertini E."/>
            <person name="Caccamo M."/>
            <person name="Echenique V."/>
        </authorList>
    </citation>
    <scope>NUCLEOTIDE SEQUENCE [LARGE SCALE GENOMIC DNA]</scope>
    <source>
        <strain evidence="3">cv. Victoria</strain>
        <tissue evidence="2">Leaf</tissue>
    </source>
</reference>
<dbReference type="EMBL" id="RWGY01000026">
    <property type="protein sequence ID" value="TVU22476.1"/>
    <property type="molecule type" value="Genomic_DNA"/>
</dbReference>
<dbReference type="InterPro" id="IPR008978">
    <property type="entry name" value="HSP20-like_chaperone"/>
</dbReference>
<evidence type="ECO:0008006" key="4">
    <source>
        <dbReference type="Google" id="ProtNLM"/>
    </source>
</evidence>
<dbReference type="PANTHER" id="PTHR46733">
    <property type="entry name" value="26.5 KDA HEAT SHOCK PROTEIN, MITOCHONDRIAL"/>
    <property type="match status" value="1"/>
</dbReference>
<dbReference type="CDD" id="cd00298">
    <property type="entry name" value="ACD_sHsps_p23-like"/>
    <property type="match status" value="1"/>
</dbReference>
<comment type="caution">
    <text evidence="2">The sequence shown here is derived from an EMBL/GenBank/DDBJ whole genome shotgun (WGS) entry which is preliminary data.</text>
</comment>
<evidence type="ECO:0000256" key="1">
    <source>
        <dbReference type="ARBA" id="ARBA00023016"/>
    </source>
</evidence>
<keyword evidence="1" id="KW-0346">Stress response</keyword>
<dbReference type="PANTHER" id="PTHR46733:SF8">
    <property type="entry name" value="HSP20_ALPHA CRYSTALLIN FAMILY PROTEIN"/>
    <property type="match status" value="1"/>
</dbReference>
<protein>
    <recommendedName>
        <fullName evidence="4">SHSP domain-containing protein</fullName>
    </recommendedName>
</protein>
<dbReference type="InterPro" id="IPR044587">
    <property type="entry name" value="HSP21-like"/>
</dbReference>
<accession>A0A5J9UG18</accession>
<evidence type="ECO:0000313" key="3">
    <source>
        <dbReference type="Proteomes" id="UP000324897"/>
    </source>
</evidence>
<dbReference type="OrthoDB" id="716417at2759"/>
<gene>
    <name evidence="2" type="ORF">EJB05_32174</name>
</gene>
<name>A0A5J9UG18_9POAL</name>
<dbReference type="AlphaFoldDB" id="A0A5J9UG18"/>
<organism evidence="2 3">
    <name type="scientific">Eragrostis curvula</name>
    <name type="common">weeping love grass</name>
    <dbReference type="NCBI Taxonomy" id="38414"/>
    <lineage>
        <taxon>Eukaryota</taxon>
        <taxon>Viridiplantae</taxon>
        <taxon>Streptophyta</taxon>
        <taxon>Embryophyta</taxon>
        <taxon>Tracheophyta</taxon>
        <taxon>Spermatophyta</taxon>
        <taxon>Magnoliopsida</taxon>
        <taxon>Liliopsida</taxon>
        <taxon>Poales</taxon>
        <taxon>Poaceae</taxon>
        <taxon>PACMAD clade</taxon>
        <taxon>Chloridoideae</taxon>
        <taxon>Eragrostideae</taxon>
        <taxon>Eragrostidinae</taxon>
        <taxon>Eragrostis</taxon>
    </lineage>
</organism>
<keyword evidence="3" id="KW-1185">Reference proteome</keyword>
<dbReference type="Gene3D" id="2.60.40.790">
    <property type="match status" value="1"/>
</dbReference>
<evidence type="ECO:0000313" key="2">
    <source>
        <dbReference type="EMBL" id="TVU22476.1"/>
    </source>
</evidence>